<evidence type="ECO:0000256" key="1">
    <source>
        <dbReference type="ARBA" id="ARBA00022884"/>
    </source>
</evidence>
<dbReference type="Proteomes" id="UP000271241">
    <property type="component" value="Unassembled WGS sequence"/>
</dbReference>
<dbReference type="STRING" id="78915.A0A4P9XLB8"/>
<gene>
    <name evidence="5" type="ORF">THASP1DRAFT_25070</name>
</gene>
<feature type="compositionally biased region" description="Acidic residues" evidence="3">
    <location>
        <begin position="547"/>
        <end position="564"/>
    </location>
</feature>
<evidence type="ECO:0000313" key="6">
    <source>
        <dbReference type="Proteomes" id="UP000271241"/>
    </source>
</evidence>
<feature type="compositionally biased region" description="Basic and acidic residues" evidence="3">
    <location>
        <begin position="164"/>
        <end position="173"/>
    </location>
</feature>
<feature type="compositionally biased region" description="Basic and acidic residues" evidence="3">
    <location>
        <begin position="716"/>
        <end position="727"/>
    </location>
</feature>
<feature type="region of interest" description="Disordered" evidence="3">
    <location>
        <begin position="40"/>
        <end position="277"/>
    </location>
</feature>
<reference evidence="6" key="1">
    <citation type="journal article" date="2018" name="Nat. Microbiol.">
        <title>Leveraging single-cell genomics to expand the fungal tree of life.</title>
        <authorList>
            <person name="Ahrendt S.R."/>
            <person name="Quandt C.A."/>
            <person name="Ciobanu D."/>
            <person name="Clum A."/>
            <person name="Salamov A."/>
            <person name="Andreopoulos B."/>
            <person name="Cheng J.F."/>
            <person name="Woyke T."/>
            <person name="Pelin A."/>
            <person name="Henrissat B."/>
            <person name="Reynolds N.K."/>
            <person name="Benny G.L."/>
            <person name="Smith M.E."/>
            <person name="James T.Y."/>
            <person name="Grigoriev I.V."/>
        </authorList>
    </citation>
    <scope>NUCLEOTIDE SEQUENCE [LARGE SCALE GENOMIC DNA]</scope>
    <source>
        <strain evidence="6">RSA 1356</strain>
    </source>
</reference>
<dbReference type="PANTHER" id="PTHR22792">
    <property type="entry name" value="LUPUS LA PROTEIN-RELATED"/>
    <property type="match status" value="1"/>
</dbReference>
<feature type="region of interest" description="Disordered" evidence="3">
    <location>
        <begin position="985"/>
        <end position="1009"/>
    </location>
</feature>
<proteinExistence type="predicted"/>
<dbReference type="GO" id="GO:0005737">
    <property type="term" value="C:cytoplasm"/>
    <property type="evidence" value="ECO:0007669"/>
    <property type="project" value="UniProtKB-ARBA"/>
</dbReference>
<keyword evidence="6" id="KW-1185">Reference proteome</keyword>
<dbReference type="Pfam" id="PF21071">
    <property type="entry name" value="LARP1_HEAT"/>
    <property type="match status" value="1"/>
</dbReference>
<evidence type="ECO:0000256" key="2">
    <source>
        <dbReference type="PROSITE-ProRule" id="PRU00332"/>
    </source>
</evidence>
<feature type="region of interest" description="Disordered" evidence="3">
    <location>
        <begin position="1"/>
        <end position="20"/>
    </location>
</feature>
<feature type="compositionally biased region" description="Low complexity" evidence="3">
    <location>
        <begin position="454"/>
        <end position="483"/>
    </location>
</feature>
<evidence type="ECO:0000256" key="3">
    <source>
        <dbReference type="SAM" id="MobiDB-lite"/>
    </source>
</evidence>
<dbReference type="AlphaFoldDB" id="A0A4P9XLB8"/>
<sequence>MVDSSVPSSQPAAVDVAPTESVATVSVTATTTVNVWKTRKEGSETNVAAVKAVAEEPSADAANADASPPEGTPKKRANGSKKERRQQTPPKLEDHSAWPAPSEAAALSAASSSAPVSAGEATDTAGEASAGEGKEKKKGKGKWIPYAADIKHSQPHSGAYRGRRREEDGEQADRAYTGARAAGNGYPSRRHGRHSEGRTSRTRAARGGHERSAAGQTPEEAAANGVTGEKRADAVASHANGAGSRGKSQRGRGRARGANGTSGPRRAGRAGPPAKSVNPAAVYGTAYPYVPGYPAVAANPAGADRDTLKKLLCAQIEYYFSVENLCRDIFLRSHMDAEGYVPIAVLAAFNRVRNLTEDAAFVRESIADSELLDVKDNLIRKKDDWAIWLLPKDESAPTPTASEASVGMTTERGQMHTWLTGTVIQASAAAENASKKQPAKIEQPAKTEEHGQPATTAKGKSSATTETPASGDTPTATATVTDDGWVIQKTRRQRRESRGPSTRRHNRAQGNDKQGAVPSEEGGMFAFDDEGDWPEQTSGRRHRYDAPSDEGGNDTDDTDNDDLLDLVAGDSDYDDDEEDYGRYTYSQTADYYLDGDWGDDEDLDDDAVAALLLVTQKKHDRSHVAFERKSANDDLNDMINQGLYYYELDMRKKKKDQKEQHNAKLGTITSEEQFAEMQNNARGRSSSLAGGQISSKIIHLMPAIEKSKSQRAKKKELREQQRQHGEHANAAQPQSRHSRHQAKQRFFPLKSGQQADDSRKYFAQTAVGWVIGNEPHHPPSGDLHVGSMEGYAMSPLSPSMLNGSMLSSSMDSMANFPVFEHPSHSLLRENGFIQHKYYKYHAKALKERKRLGIGVSQEMNTLFRFWSHFLRQTFNRRMYNEFRKLAEEDAAADYRYGLECLFRFYSYGLERRFRQDLFDDFQQITLNDVHRGELYGLEKFWAYLHYRKDKATRSLTLRPELSQLLEKFKTIRDFRKAQNLPVPIAPTAVPQDTEQRDKNFPPLSASRVQ</sequence>
<dbReference type="SMART" id="SM00684">
    <property type="entry name" value="DM15"/>
    <property type="match status" value="3"/>
</dbReference>
<dbReference type="PANTHER" id="PTHR22792:SF132">
    <property type="entry name" value="LA-RELATED PROTEIN 1"/>
    <property type="match status" value="1"/>
</dbReference>
<dbReference type="Gene3D" id="1.10.10.10">
    <property type="entry name" value="Winged helix-like DNA-binding domain superfamily/Winged helix DNA-binding domain"/>
    <property type="match status" value="1"/>
</dbReference>
<feature type="compositionally biased region" description="Low complexity" evidence="3">
    <location>
        <begin position="55"/>
        <end position="69"/>
    </location>
</feature>
<feature type="region of interest" description="Disordered" evidence="3">
    <location>
        <begin position="703"/>
        <end position="757"/>
    </location>
</feature>
<dbReference type="GO" id="GO:0000339">
    <property type="term" value="F:RNA cap binding"/>
    <property type="evidence" value="ECO:0007669"/>
    <property type="project" value="InterPro"/>
</dbReference>
<feature type="compositionally biased region" description="Basic residues" evidence="3">
    <location>
        <begin position="489"/>
        <end position="507"/>
    </location>
</feature>
<dbReference type="OrthoDB" id="340227at2759"/>
<dbReference type="EMBL" id="KZ992844">
    <property type="protein sequence ID" value="RKP06647.1"/>
    <property type="molecule type" value="Genomic_DNA"/>
</dbReference>
<dbReference type="InterPro" id="IPR006630">
    <property type="entry name" value="La_HTH"/>
</dbReference>
<name>A0A4P9XLB8_9FUNG</name>
<organism evidence="5 6">
    <name type="scientific">Thamnocephalis sphaerospora</name>
    <dbReference type="NCBI Taxonomy" id="78915"/>
    <lineage>
        <taxon>Eukaryota</taxon>
        <taxon>Fungi</taxon>
        <taxon>Fungi incertae sedis</taxon>
        <taxon>Zoopagomycota</taxon>
        <taxon>Zoopagomycotina</taxon>
        <taxon>Zoopagomycetes</taxon>
        <taxon>Zoopagales</taxon>
        <taxon>Sigmoideomycetaceae</taxon>
        <taxon>Thamnocephalis</taxon>
    </lineage>
</organism>
<keyword evidence="1 2" id="KW-0694">RNA-binding</keyword>
<feature type="compositionally biased region" description="Basic residues" evidence="3">
    <location>
        <begin position="74"/>
        <end position="84"/>
    </location>
</feature>
<dbReference type="InterPro" id="IPR036390">
    <property type="entry name" value="WH_DNA-bd_sf"/>
</dbReference>
<protein>
    <recommendedName>
        <fullName evidence="4">HTH La-type RNA-binding domain-containing protein</fullName>
    </recommendedName>
</protein>
<dbReference type="Pfam" id="PF05383">
    <property type="entry name" value="La"/>
    <property type="match status" value="1"/>
</dbReference>
<feature type="compositionally biased region" description="Low complexity" evidence="3">
    <location>
        <begin position="256"/>
        <end position="274"/>
    </location>
</feature>
<feature type="domain" description="HTH La-type RNA-binding" evidence="4">
    <location>
        <begin position="302"/>
        <end position="391"/>
    </location>
</feature>
<dbReference type="CDD" id="cd07323">
    <property type="entry name" value="LAM"/>
    <property type="match status" value="1"/>
</dbReference>
<dbReference type="InterPro" id="IPR006607">
    <property type="entry name" value="DM15"/>
</dbReference>
<evidence type="ECO:0000313" key="5">
    <source>
        <dbReference type="EMBL" id="RKP06647.1"/>
    </source>
</evidence>
<evidence type="ECO:0000259" key="4">
    <source>
        <dbReference type="PROSITE" id="PS50961"/>
    </source>
</evidence>
<dbReference type="InterPro" id="IPR036388">
    <property type="entry name" value="WH-like_DNA-bd_sf"/>
</dbReference>
<dbReference type="PROSITE" id="PS50961">
    <property type="entry name" value="HTH_LA"/>
    <property type="match status" value="1"/>
</dbReference>
<dbReference type="SMART" id="SM00715">
    <property type="entry name" value="LA"/>
    <property type="match status" value="1"/>
</dbReference>
<accession>A0A4P9XLB8</accession>
<feature type="region of interest" description="Disordered" evidence="3">
    <location>
        <begin position="429"/>
        <end position="579"/>
    </location>
</feature>
<dbReference type="InterPro" id="IPR045180">
    <property type="entry name" value="La_dom_prot"/>
</dbReference>
<feature type="compositionally biased region" description="Polar residues" evidence="3">
    <location>
        <begin position="1"/>
        <end position="11"/>
    </location>
</feature>
<dbReference type="GO" id="GO:0048255">
    <property type="term" value="P:mRNA stabilization"/>
    <property type="evidence" value="ECO:0007669"/>
    <property type="project" value="InterPro"/>
</dbReference>
<dbReference type="SUPFAM" id="SSF46785">
    <property type="entry name" value="Winged helix' DNA-binding domain"/>
    <property type="match status" value="1"/>
</dbReference>
<feature type="compositionally biased region" description="Low complexity" evidence="3">
    <location>
        <begin position="97"/>
        <end position="118"/>
    </location>
</feature>